<organism evidence="3 4">
    <name type="scientific">Sphingobacterium olei</name>
    <dbReference type="NCBI Taxonomy" id="2571155"/>
    <lineage>
        <taxon>Bacteria</taxon>
        <taxon>Pseudomonadati</taxon>
        <taxon>Bacteroidota</taxon>
        <taxon>Sphingobacteriia</taxon>
        <taxon>Sphingobacteriales</taxon>
        <taxon>Sphingobacteriaceae</taxon>
        <taxon>Sphingobacterium</taxon>
    </lineage>
</organism>
<dbReference type="PANTHER" id="PTHR43794">
    <property type="entry name" value="AMINOHYDROLASE SSNA-RELATED"/>
    <property type="match status" value="1"/>
</dbReference>
<dbReference type="InterPro" id="IPR006680">
    <property type="entry name" value="Amidohydro-rel"/>
</dbReference>
<dbReference type="Proteomes" id="UP000306808">
    <property type="component" value="Unassembled WGS sequence"/>
</dbReference>
<reference evidence="3 4" key="1">
    <citation type="submission" date="2019-04" db="EMBL/GenBank/DDBJ databases">
        <title>Sphingobacterium olei sp. nov., isolated from oil-contaminated soil.</title>
        <authorList>
            <person name="Liu B."/>
        </authorList>
    </citation>
    <scope>NUCLEOTIDE SEQUENCE [LARGE SCALE GENOMIC DNA]</scope>
    <source>
        <strain evidence="3 4">HAL-9</strain>
    </source>
</reference>
<comment type="caution">
    <text evidence="3">The sequence shown here is derived from an EMBL/GenBank/DDBJ whole genome shotgun (WGS) entry which is preliminary data.</text>
</comment>
<evidence type="ECO:0000259" key="2">
    <source>
        <dbReference type="Pfam" id="PF01979"/>
    </source>
</evidence>
<keyword evidence="1 3" id="KW-0378">Hydrolase</keyword>
<dbReference type="RefSeq" id="WP_136901338.1">
    <property type="nucleotide sequence ID" value="NZ_SUME01000004.1"/>
</dbReference>
<dbReference type="SUPFAM" id="SSF51556">
    <property type="entry name" value="Metallo-dependent hydrolases"/>
    <property type="match status" value="1"/>
</dbReference>
<protein>
    <submittedName>
        <fullName evidence="3">Amidohydrolase</fullName>
    </submittedName>
</protein>
<feature type="domain" description="Amidohydrolase-related" evidence="2">
    <location>
        <begin position="52"/>
        <end position="373"/>
    </location>
</feature>
<accession>A0A4U0NZY5</accession>
<evidence type="ECO:0000313" key="3">
    <source>
        <dbReference type="EMBL" id="TJZ60491.1"/>
    </source>
</evidence>
<dbReference type="InterPro" id="IPR011059">
    <property type="entry name" value="Metal-dep_hydrolase_composite"/>
</dbReference>
<dbReference type="Gene3D" id="3.20.20.140">
    <property type="entry name" value="Metal-dependent hydrolases"/>
    <property type="match status" value="1"/>
</dbReference>
<proteinExistence type="predicted"/>
<dbReference type="AlphaFoldDB" id="A0A4U0NZY5"/>
<dbReference type="EMBL" id="SUME01000004">
    <property type="protein sequence ID" value="TJZ60491.1"/>
    <property type="molecule type" value="Genomic_DNA"/>
</dbReference>
<dbReference type="OrthoDB" id="9807210at2"/>
<keyword evidence="4" id="KW-1185">Reference proteome</keyword>
<dbReference type="InterPro" id="IPR050287">
    <property type="entry name" value="MTA/SAH_deaminase"/>
</dbReference>
<dbReference type="PANTHER" id="PTHR43794:SF11">
    <property type="entry name" value="AMIDOHYDROLASE-RELATED DOMAIN-CONTAINING PROTEIN"/>
    <property type="match status" value="1"/>
</dbReference>
<dbReference type="Gene3D" id="2.30.40.10">
    <property type="entry name" value="Urease, subunit C, domain 1"/>
    <property type="match status" value="1"/>
</dbReference>
<name>A0A4U0NZY5_9SPHI</name>
<dbReference type="Pfam" id="PF01979">
    <property type="entry name" value="Amidohydro_1"/>
    <property type="match status" value="1"/>
</dbReference>
<dbReference type="InterPro" id="IPR032466">
    <property type="entry name" value="Metal_Hydrolase"/>
</dbReference>
<dbReference type="GO" id="GO:0016810">
    <property type="term" value="F:hydrolase activity, acting on carbon-nitrogen (but not peptide) bonds"/>
    <property type="evidence" value="ECO:0007669"/>
    <property type="project" value="InterPro"/>
</dbReference>
<evidence type="ECO:0000256" key="1">
    <source>
        <dbReference type="ARBA" id="ARBA00022801"/>
    </source>
</evidence>
<dbReference type="SUPFAM" id="SSF51338">
    <property type="entry name" value="Composite domain of metallo-dependent hydrolases"/>
    <property type="match status" value="1"/>
</dbReference>
<gene>
    <name evidence="3" type="ORF">FAZ15_10850</name>
</gene>
<evidence type="ECO:0000313" key="4">
    <source>
        <dbReference type="Proteomes" id="UP000306808"/>
    </source>
</evidence>
<sequence length="389" mass="43684">MVNYYSADIVITVSSTPLKQGVVAVNDEGVIEGVYDSHSVPDGVTVKRLAGVLIPGFVNTHCHLELSHMLGKIPQHTGLPTFLSNVMRDRNHTEKDMVSAMKKADEMMFKNGIQAVGDHVNSVISAPIKEKSKIIYHTFVEIIGVNNTQLQEKIDHARDLEFHFDANHSSITPHAPYSCTKLMFKAFKKAISEDNIISIHNQESDEENKLFRYKTGDFLTFYAEQGIDMSGFKAQARNSLQSYLPYLPTNNRIILVHNTFTSLKDLDFINRMNKKVVLCLCPKANLYIENTLPKIPVFEQDNRDITIGTDSLASNDTLDMLEELKTIHTHYPNIDFNSSIRWATLNGAKALGLESRLGSIEVGKAPGLVLLKNMNQLRLTKNVQVERIV</sequence>